<dbReference type="KEGG" id="pft:JBW_02696"/>
<proteinExistence type="predicted"/>
<dbReference type="HOGENOM" id="CLU_3390702_0_0_9"/>
<evidence type="ECO:0000313" key="2">
    <source>
        <dbReference type="Proteomes" id="UP000005361"/>
    </source>
</evidence>
<sequence>MNDAHNQFLLSMFKDAKIVRQNDYVIADYLLT</sequence>
<reference evidence="1 2" key="1">
    <citation type="journal article" date="2015" name="Genome Announc.">
        <title>Complete Genome Sequence of Pelosinus fermentans JBW45, a Member of a Remarkably Competitive Group of Negativicutes in the Firmicutes Phylum.</title>
        <authorList>
            <person name="De Leon K.B."/>
            <person name="Utturkar S.M."/>
            <person name="Camilleri L.B."/>
            <person name="Elias D.A."/>
            <person name="Arkin A.P."/>
            <person name="Fields M.W."/>
            <person name="Brown S.D."/>
            <person name="Wall J.D."/>
        </authorList>
    </citation>
    <scope>NUCLEOTIDE SEQUENCE [LARGE SCALE GENOMIC DNA]</scope>
    <source>
        <strain evidence="1 2">JBW45</strain>
    </source>
</reference>
<protein>
    <submittedName>
        <fullName evidence="1">Uncharacterized protein</fullName>
    </submittedName>
</protein>
<evidence type="ECO:0000313" key="1">
    <source>
        <dbReference type="EMBL" id="AJQ28040.1"/>
    </source>
</evidence>
<dbReference type="AlphaFoldDB" id="I8U195"/>
<reference evidence="2" key="2">
    <citation type="submission" date="2015-02" db="EMBL/GenBank/DDBJ databases">
        <title>Complete Genome Sequence of Pelosinus fermentans JBW45.</title>
        <authorList>
            <person name="De Leon K.B."/>
            <person name="Utturkar S.M."/>
            <person name="Camilleri L.B."/>
            <person name="Arkin A.P."/>
            <person name="Fields M.W."/>
            <person name="Brown S.D."/>
            <person name="Wall J.D."/>
        </authorList>
    </citation>
    <scope>NUCLEOTIDE SEQUENCE [LARGE SCALE GENOMIC DNA]</scope>
    <source>
        <strain evidence="2">JBW45</strain>
    </source>
</reference>
<gene>
    <name evidence="1" type="ORF">JBW_02696</name>
</gene>
<name>I8U195_9FIRM</name>
<accession>I8U195</accession>
<dbReference type="EMBL" id="CP010978">
    <property type="protein sequence ID" value="AJQ28040.1"/>
    <property type="molecule type" value="Genomic_DNA"/>
</dbReference>
<organism evidence="1 2">
    <name type="scientific">Pelosinus fermentans JBW45</name>
    <dbReference type="NCBI Taxonomy" id="1192197"/>
    <lineage>
        <taxon>Bacteria</taxon>
        <taxon>Bacillati</taxon>
        <taxon>Bacillota</taxon>
        <taxon>Negativicutes</taxon>
        <taxon>Selenomonadales</taxon>
        <taxon>Sporomusaceae</taxon>
        <taxon>Pelosinus</taxon>
    </lineage>
</organism>
<dbReference type="Proteomes" id="UP000005361">
    <property type="component" value="Chromosome"/>
</dbReference>